<evidence type="ECO:0000256" key="1">
    <source>
        <dbReference type="SAM" id="MobiDB-lite"/>
    </source>
</evidence>
<dbReference type="Proteomes" id="UP001314229">
    <property type="component" value="Unassembled WGS sequence"/>
</dbReference>
<feature type="region of interest" description="Disordered" evidence="1">
    <location>
        <begin position="262"/>
        <end position="366"/>
    </location>
</feature>
<feature type="compositionally biased region" description="Basic and acidic residues" evidence="1">
    <location>
        <begin position="322"/>
        <end position="333"/>
    </location>
</feature>
<feature type="compositionally biased region" description="Polar residues" evidence="1">
    <location>
        <begin position="336"/>
        <end position="356"/>
    </location>
</feature>
<dbReference type="Pfam" id="PF15093">
    <property type="entry name" value="SPMIP4-like"/>
    <property type="match status" value="1"/>
</dbReference>
<protein>
    <submittedName>
        <fullName evidence="2">Uncharacterized protein C7orf31-like</fullName>
    </submittedName>
</protein>
<dbReference type="EMBL" id="CAWUFR010000045">
    <property type="protein sequence ID" value="CAK6960541.1"/>
    <property type="molecule type" value="Genomic_DNA"/>
</dbReference>
<dbReference type="AlphaFoldDB" id="A0AAV1NQJ5"/>
<dbReference type="PANTHER" id="PTHR31393">
    <property type="entry name" value="C5ORF31"/>
    <property type="match status" value="1"/>
</dbReference>
<accession>A0AAV1NQJ5</accession>
<reference evidence="2 3" key="1">
    <citation type="submission" date="2024-01" db="EMBL/GenBank/DDBJ databases">
        <authorList>
            <person name="Alioto T."/>
            <person name="Alioto T."/>
            <person name="Gomez Garrido J."/>
        </authorList>
    </citation>
    <scope>NUCLEOTIDE SEQUENCE [LARGE SCALE GENOMIC DNA]</scope>
</reference>
<gene>
    <name evidence="2" type="ORF">FSCOSCO3_A009678</name>
</gene>
<evidence type="ECO:0000313" key="2">
    <source>
        <dbReference type="EMBL" id="CAK6960541.1"/>
    </source>
</evidence>
<comment type="caution">
    <text evidence="2">The sequence shown here is derived from an EMBL/GenBank/DDBJ whole genome shotgun (WGS) entry which is preliminary data.</text>
</comment>
<evidence type="ECO:0000313" key="3">
    <source>
        <dbReference type="Proteomes" id="UP001314229"/>
    </source>
</evidence>
<keyword evidence="3" id="KW-1185">Reference proteome</keyword>
<feature type="compositionally biased region" description="Polar residues" evidence="1">
    <location>
        <begin position="262"/>
        <end position="275"/>
    </location>
</feature>
<dbReference type="PANTHER" id="PTHR31393:SF2">
    <property type="entry name" value="CHROMOSOME 7 OPEN READING FRAME 31"/>
    <property type="match status" value="1"/>
</dbReference>
<dbReference type="GO" id="GO:0005813">
    <property type="term" value="C:centrosome"/>
    <property type="evidence" value="ECO:0007669"/>
    <property type="project" value="TreeGrafter"/>
</dbReference>
<dbReference type="InterPro" id="IPR027886">
    <property type="entry name" value="SPMIP4"/>
</dbReference>
<proteinExistence type="predicted"/>
<sequence length="518" mass="58113">MIKIATPKEHPYASHISRFAMFPSFHSPDDPDKGVRVASQPFINPLIPTAAPDVTLRSKAIGGPYRHEILESPERTRKTAVLWTGEHGFLNHTKPMKGDGQVFYPTPPKIVLPNPKLRDWNFSLSERTSNMLKNLERTHWVTSYQMHYTGSGPANPLKIDDFKEKMSDLTLMTSHAAPLVKPRITYNDIYSVPYGALNYTCFNELLFFQRERSYPVFVLSKPREEWKRRQGCHVASSTCGSAATVLQNPSPTLNQFTASATMNQQRAQEITSNHNEAPDPNQMGHSQSDYNSGSTEAASTELSQEVLRKQQAKSKSSAYQGREQEKGKVKFDESLMQASKSQSSQEANTAQITHTEQPLDLHNRPLSQGELEVKREKISIELCDESSNKNKYFKVGRNPSSLSQPAVIKYQADIESHAELLSRAASEQGKLPEGHELPHSICNPCIMPRPPVLPSINPVRRAGTVALSRLDLQDSFSKSEAHRNFNSSITRAVVNLRDNVVTGKKHDFYGINCFYLHG</sequence>
<feature type="compositionally biased region" description="Polar residues" evidence="1">
    <location>
        <begin position="283"/>
        <end position="303"/>
    </location>
</feature>
<name>A0AAV1NQJ5_SCOSC</name>
<organism evidence="2 3">
    <name type="scientific">Scomber scombrus</name>
    <name type="common">Atlantic mackerel</name>
    <name type="synonym">Scomber vernalis</name>
    <dbReference type="NCBI Taxonomy" id="13677"/>
    <lineage>
        <taxon>Eukaryota</taxon>
        <taxon>Metazoa</taxon>
        <taxon>Chordata</taxon>
        <taxon>Craniata</taxon>
        <taxon>Vertebrata</taxon>
        <taxon>Euteleostomi</taxon>
        <taxon>Actinopterygii</taxon>
        <taxon>Neopterygii</taxon>
        <taxon>Teleostei</taxon>
        <taxon>Neoteleostei</taxon>
        <taxon>Acanthomorphata</taxon>
        <taxon>Pelagiaria</taxon>
        <taxon>Scombriformes</taxon>
        <taxon>Scombridae</taxon>
        <taxon>Scomber</taxon>
    </lineage>
</organism>